<gene>
    <name evidence="4" type="primary">jg12561</name>
    <name evidence="4" type="ORF">PAEG_LOCUS23446</name>
</gene>
<feature type="signal peptide" evidence="3">
    <location>
        <begin position="1"/>
        <end position="22"/>
    </location>
</feature>
<keyword evidence="5" id="KW-1185">Reference proteome</keyword>
<evidence type="ECO:0000313" key="5">
    <source>
        <dbReference type="Proteomes" id="UP000838756"/>
    </source>
</evidence>
<dbReference type="EMBL" id="CAKXAJ010026150">
    <property type="protein sequence ID" value="CAH2258846.1"/>
    <property type="molecule type" value="Genomic_DNA"/>
</dbReference>
<comment type="similarity">
    <text evidence="1">Belongs to the GILT family.</text>
</comment>
<dbReference type="Pfam" id="PF03227">
    <property type="entry name" value="GILT"/>
    <property type="match status" value="1"/>
</dbReference>
<evidence type="ECO:0000313" key="4">
    <source>
        <dbReference type="EMBL" id="CAH2258846.1"/>
    </source>
</evidence>
<dbReference type="GO" id="GO:0016671">
    <property type="term" value="F:oxidoreductase activity, acting on a sulfur group of donors, disulfide as acceptor"/>
    <property type="evidence" value="ECO:0007669"/>
    <property type="project" value="InterPro"/>
</dbReference>
<dbReference type="PANTHER" id="PTHR13234:SF68">
    <property type="entry name" value="GH19763P"/>
    <property type="match status" value="1"/>
</dbReference>
<dbReference type="InterPro" id="IPR004911">
    <property type="entry name" value="Interferon-induced_GILT"/>
</dbReference>
<dbReference type="Proteomes" id="UP000838756">
    <property type="component" value="Unassembled WGS sequence"/>
</dbReference>
<evidence type="ECO:0000256" key="3">
    <source>
        <dbReference type="SAM" id="SignalP"/>
    </source>
</evidence>
<reference evidence="4" key="1">
    <citation type="submission" date="2022-03" db="EMBL/GenBank/DDBJ databases">
        <authorList>
            <person name="Lindestad O."/>
        </authorList>
    </citation>
    <scope>NUCLEOTIDE SEQUENCE</scope>
</reference>
<protein>
    <submittedName>
        <fullName evidence="4">Jg12561 protein</fullName>
    </submittedName>
</protein>
<comment type="caution">
    <text evidence="4">The sequence shown here is derived from an EMBL/GenBank/DDBJ whole genome shotgun (WGS) entry which is preliminary data.</text>
</comment>
<dbReference type="OrthoDB" id="958254at2759"/>
<dbReference type="AlphaFoldDB" id="A0A8S4SEI0"/>
<proteinExistence type="inferred from homology"/>
<feature type="chain" id="PRO_5035876716" evidence="3">
    <location>
        <begin position="23"/>
        <end position="221"/>
    </location>
</feature>
<name>A0A8S4SEI0_9NEOP</name>
<keyword evidence="3" id="KW-0732">Signal</keyword>
<organism evidence="4 5">
    <name type="scientific">Pararge aegeria aegeria</name>
    <dbReference type="NCBI Taxonomy" id="348720"/>
    <lineage>
        <taxon>Eukaryota</taxon>
        <taxon>Metazoa</taxon>
        <taxon>Ecdysozoa</taxon>
        <taxon>Arthropoda</taxon>
        <taxon>Hexapoda</taxon>
        <taxon>Insecta</taxon>
        <taxon>Pterygota</taxon>
        <taxon>Neoptera</taxon>
        <taxon>Endopterygota</taxon>
        <taxon>Lepidoptera</taxon>
        <taxon>Glossata</taxon>
        <taxon>Ditrysia</taxon>
        <taxon>Papilionoidea</taxon>
        <taxon>Nymphalidae</taxon>
        <taxon>Satyrinae</taxon>
        <taxon>Satyrini</taxon>
        <taxon>Parargina</taxon>
        <taxon>Pararge</taxon>
    </lineage>
</organism>
<dbReference type="PANTHER" id="PTHR13234">
    <property type="entry name" value="GAMMA-INTERFERON INDUCIBLE LYSOSOMAL THIOL REDUCTASE GILT"/>
    <property type="match status" value="1"/>
</dbReference>
<keyword evidence="2" id="KW-0325">Glycoprotein</keyword>
<accession>A0A8S4SEI0</accession>
<evidence type="ECO:0000256" key="1">
    <source>
        <dbReference type="ARBA" id="ARBA00005679"/>
    </source>
</evidence>
<sequence length="221" mass="24902">MVQYKLQFLMFLFTIVEQLSNAVPQKVLLTVYYESKCPDSKSFILKQLEPTMQHLQDQIKLIFVPFGKSRSINYGDEGFECQHGPAECLGNIVQDCSLHLLNERSDKEKLAYVACEMDTEAGSQGRYDCVENAKLSSAEVEHCVYSGKGTVLQLASEYYTNLVTPKFVPTVTLNGCRLRDPSGFHPRIGQGNKKSQHQTADRFGIGWHVKPSIQVIITNMT</sequence>
<evidence type="ECO:0000256" key="2">
    <source>
        <dbReference type="ARBA" id="ARBA00023180"/>
    </source>
</evidence>